<dbReference type="RefSeq" id="XP_031927727.1">
    <property type="nucleotide sequence ID" value="XM_032064562.1"/>
</dbReference>
<dbReference type="AlphaFoldDB" id="A0A5N7A629"/>
<feature type="chain" id="PRO_5024878450" description="Secreted protein" evidence="1">
    <location>
        <begin position="42"/>
        <end position="107"/>
    </location>
</feature>
<evidence type="ECO:0000256" key="1">
    <source>
        <dbReference type="SAM" id="SignalP"/>
    </source>
</evidence>
<evidence type="ECO:0008006" key="4">
    <source>
        <dbReference type="Google" id="ProtNLM"/>
    </source>
</evidence>
<dbReference type="EMBL" id="ML737647">
    <property type="protein sequence ID" value="KAE8364646.1"/>
    <property type="molecule type" value="Genomic_DNA"/>
</dbReference>
<evidence type="ECO:0000313" key="2">
    <source>
        <dbReference type="EMBL" id="KAE8364646.1"/>
    </source>
</evidence>
<name>A0A5N7A629_9EURO</name>
<protein>
    <recommendedName>
        <fullName evidence="4">Secreted protein</fullName>
    </recommendedName>
</protein>
<accession>A0A5N7A629</accession>
<evidence type="ECO:0000313" key="3">
    <source>
        <dbReference type="Proteomes" id="UP000326268"/>
    </source>
</evidence>
<keyword evidence="3" id="KW-1185">Reference proteome</keyword>
<organism evidence="2 3">
    <name type="scientific">Aspergillus caelatus</name>
    <dbReference type="NCBI Taxonomy" id="61420"/>
    <lineage>
        <taxon>Eukaryota</taxon>
        <taxon>Fungi</taxon>
        <taxon>Dikarya</taxon>
        <taxon>Ascomycota</taxon>
        <taxon>Pezizomycotina</taxon>
        <taxon>Eurotiomycetes</taxon>
        <taxon>Eurotiomycetidae</taxon>
        <taxon>Eurotiales</taxon>
        <taxon>Aspergillaceae</taxon>
        <taxon>Aspergillus</taxon>
        <taxon>Aspergillus subgen. Circumdati</taxon>
    </lineage>
</organism>
<proteinExistence type="predicted"/>
<dbReference type="GeneID" id="43649008"/>
<feature type="signal peptide" evidence="1">
    <location>
        <begin position="1"/>
        <end position="41"/>
    </location>
</feature>
<dbReference type="Proteomes" id="UP000326268">
    <property type="component" value="Unassembled WGS sequence"/>
</dbReference>
<reference evidence="2 3" key="1">
    <citation type="submission" date="2019-04" db="EMBL/GenBank/DDBJ databases">
        <title>Friends and foes A comparative genomics studyof 23 Aspergillus species from section Flavi.</title>
        <authorList>
            <consortium name="DOE Joint Genome Institute"/>
            <person name="Kjaerbolling I."/>
            <person name="Vesth T."/>
            <person name="Frisvad J.C."/>
            <person name="Nybo J.L."/>
            <person name="Theobald S."/>
            <person name="Kildgaard S."/>
            <person name="Isbrandt T."/>
            <person name="Kuo A."/>
            <person name="Sato A."/>
            <person name="Lyhne E.K."/>
            <person name="Kogle M.E."/>
            <person name="Wiebenga A."/>
            <person name="Kun R.S."/>
            <person name="Lubbers R.J."/>
            <person name="Makela M.R."/>
            <person name="Barry K."/>
            <person name="Chovatia M."/>
            <person name="Clum A."/>
            <person name="Daum C."/>
            <person name="Haridas S."/>
            <person name="He G."/>
            <person name="LaButti K."/>
            <person name="Lipzen A."/>
            <person name="Mondo S."/>
            <person name="Riley R."/>
            <person name="Salamov A."/>
            <person name="Simmons B.A."/>
            <person name="Magnuson J.K."/>
            <person name="Henrissat B."/>
            <person name="Mortensen U.H."/>
            <person name="Larsen T.O."/>
            <person name="Devries R.P."/>
            <person name="Grigoriev I.V."/>
            <person name="Machida M."/>
            <person name="Baker S.E."/>
            <person name="Andersen M.R."/>
        </authorList>
    </citation>
    <scope>NUCLEOTIDE SEQUENCE [LARGE SCALE GENOMIC DNA]</scope>
    <source>
        <strain evidence="2 3">CBS 763.97</strain>
    </source>
</reference>
<gene>
    <name evidence="2" type="ORF">BDV27DRAFT_112290</name>
</gene>
<sequence length="107" mass="11876">MQPTLSATGTPINSWWFLKSTPFSLFLVFLLTSANPHVVLGACCKQLATVTSFLRPLPHFSFLPPPSAPFDLSWSFFPDCRLSNVRCFLSPKITKALTTCILSILLD</sequence>
<keyword evidence="1" id="KW-0732">Signal</keyword>